<reference evidence="3" key="1">
    <citation type="journal article" date="2020" name="bioRxiv">
        <title>Single mosquito metatranscriptomics identifies vectors, emerging pathogens and reservoirs in one assay.</title>
        <authorList>
            <person name="Batson J."/>
            <person name="Dudas G."/>
            <person name="Haas-Stapleton E."/>
            <person name="Kistler A.L."/>
            <person name="Li L.M."/>
            <person name="Logan P."/>
            <person name="Ratnasiri K."/>
            <person name="Retallack H."/>
        </authorList>
    </citation>
    <scope>NUCLEOTIDE SEQUENCE</scope>
    <source>
        <strain evidence="3">CMS001_012_ALCO</strain>
    </source>
</reference>
<dbReference type="InterPro" id="IPR002614">
    <property type="entry name" value="Inner_layer_core_VP3_Orbivir"/>
</dbReference>
<evidence type="ECO:0000256" key="1">
    <source>
        <dbReference type="ARBA" id="ARBA00022844"/>
    </source>
</evidence>
<protein>
    <submittedName>
        <fullName evidence="3">VP3</fullName>
    </submittedName>
</protein>
<sequence length="924" mass="105233">MATSSNDQPLDEKNDQSIALDEKKKKKKQVPSSPYLSGVDVKDDSGPLLSVFMLQEILDKVRETQIRTLAAGQELEVAPPDVKNLLTDLLSLKELKGYKIVQTPPICYRFISAQSETRLFRVNTFKERISLIGENAACDQATDFLDVILQRVRCVRDEGSFLLYDAPTRFQNGNEIVDSKALGIDTNSMFASLNPSNRFNLQNQLDNFLVTNQWNEQPMMDIYNGACDDAIFRVHQALMSYIDGGQTQEFRESMTWLQRYGEAKNITYDSRFLTDVFSNENVYCLPYTIPVNPRILWEVPRCSISNLILNASLGFPTGSYVAPNARIASVTVTSRITTSTPFAQIQSMVPTEATMDDLRKIYFALSFPNQVLIDIRHEPGHQIDPVIQAVAGVFGKMMFSYGPQLFNITRRTANLLDRGCAHYLQMMTDNHRVTLRGQTGAPLDFTINQGGRAFDCRRLENNPDTGQGYNSWRVNSVQIRETPYPHLSRRICYLGFDSTDILDERFSAVDFTYPLHDLLMEALARAGHTSEKNYLQLMLHHHVIRFAHLNQTINRDLLSAFSMPDDTFAALGDAIPQDIFSPDGPVVLDVSFLSIWFAFKLRFLPTDRPSLMIQQPLLESVYASHLSLVKLAARELLQFVNTNPDNFTSLKAMDVWKVVVKEMPDSLHRILEMIGQHNFITMRDINFWIESPLIQSSLLYVCDQQAWNSLNFPSDLMLVRDVFVHSENIPEPVVEDIEMFRREAFFYTNMRDSLPPPENCVYMNRNTMLIRAGEGRLKSTIRRMLDDGDYVKIGNCLKPLVLKFFENMPGQDIRESMPFNYEVVKGDGPLTRISVTLGSKVVGYVVLYTVDKDFMPDEYVDYLPSKNLTNVVINPMPFERVDVNTALNVTTRVFQSYRKRIRIVDLTECLEAGAQMASLAGFDV</sequence>
<feature type="compositionally biased region" description="Basic and acidic residues" evidence="2">
    <location>
        <begin position="10"/>
        <end position="23"/>
    </location>
</feature>
<evidence type="ECO:0000256" key="2">
    <source>
        <dbReference type="SAM" id="MobiDB-lite"/>
    </source>
</evidence>
<feature type="region of interest" description="Disordered" evidence="2">
    <location>
        <begin position="1"/>
        <end position="39"/>
    </location>
</feature>
<proteinExistence type="predicted"/>
<dbReference type="InterPro" id="IPR016029">
    <property type="entry name" value="Inner_layer_core_VP3_Reovir"/>
</dbReference>
<dbReference type="SUPFAM" id="SSF56831">
    <property type="entry name" value="Reovirus inner layer core protein p3"/>
    <property type="match status" value="1"/>
</dbReference>
<name>A0A894KJL7_9VIRU</name>
<dbReference type="EMBL" id="MW434757">
    <property type="protein sequence ID" value="QRW41807.1"/>
    <property type="molecule type" value="Genomic_RNA"/>
</dbReference>
<dbReference type="GO" id="GO:0005198">
    <property type="term" value="F:structural molecule activity"/>
    <property type="evidence" value="ECO:0007669"/>
    <property type="project" value="InterPro"/>
</dbReference>
<organism evidence="3">
    <name type="scientific">Lobuck virus</name>
    <dbReference type="NCBI Taxonomy" id="2800925"/>
    <lineage>
        <taxon>Viruses</taxon>
        <taxon>Riboviria</taxon>
    </lineage>
</organism>
<evidence type="ECO:0000313" key="3">
    <source>
        <dbReference type="EMBL" id="QRW41807.1"/>
    </source>
</evidence>
<accession>A0A894KJL7</accession>
<dbReference type="GO" id="GO:0044423">
    <property type="term" value="C:virion component"/>
    <property type="evidence" value="ECO:0007669"/>
    <property type="project" value="UniProtKB-KW"/>
</dbReference>
<keyword evidence="1" id="KW-0946">Virion</keyword>
<dbReference type="Pfam" id="PF01700">
    <property type="entry name" value="Orbi_VP3"/>
    <property type="match status" value="1"/>
</dbReference>